<evidence type="ECO:0000313" key="1">
    <source>
        <dbReference type="EMBL" id="MFC4013940.1"/>
    </source>
</evidence>
<dbReference type="EMBL" id="JBHSBI010000031">
    <property type="protein sequence ID" value="MFC4013940.1"/>
    <property type="molecule type" value="Genomic_DNA"/>
</dbReference>
<protein>
    <recommendedName>
        <fullName evidence="3">ESX-1 secretion-associated protein</fullName>
    </recommendedName>
</protein>
<organism evidence="1 2">
    <name type="scientific">Nonomuraea purpurea</name>
    <dbReference type="NCBI Taxonomy" id="1849276"/>
    <lineage>
        <taxon>Bacteria</taxon>
        <taxon>Bacillati</taxon>
        <taxon>Actinomycetota</taxon>
        <taxon>Actinomycetes</taxon>
        <taxon>Streptosporangiales</taxon>
        <taxon>Streptosporangiaceae</taxon>
        <taxon>Nonomuraea</taxon>
    </lineage>
</organism>
<proteinExistence type="predicted"/>
<accession>A0ABV8GJ10</accession>
<gene>
    <name evidence="1" type="ORF">ACFOY2_42415</name>
</gene>
<keyword evidence="2" id="KW-1185">Reference proteome</keyword>
<name>A0ABV8GJ10_9ACTN</name>
<evidence type="ECO:0000313" key="2">
    <source>
        <dbReference type="Proteomes" id="UP001595851"/>
    </source>
</evidence>
<comment type="caution">
    <text evidence="1">The sequence shown here is derived from an EMBL/GenBank/DDBJ whole genome shotgun (WGS) entry which is preliminary data.</text>
</comment>
<dbReference type="RefSeq" id="WP_379533794.1">
    <property type="nucleotide sequence ID" value="NZ_JBHSBI010000031.1"/>
</dbReference>
<sequence>MSEIPDVVHDNDGRARSGHAVQALADEHEEFNRSLGTAVAAAGLLPYVGVALEALLRNMLEESEDLHGRTSLAAEGQIAMAGSNAATELAGVQHAETLRRMLA</sequence>
<reference evidence="2" key="1">
    <citation type="journal article" date="2019" name="Int. J. Syst. Evol. Microbiol.">
        <title>The Global Catalogue of Microorganisms (GCM) 10K type strain sequencing project: providing services to taxonomists for standard genome sequencing and annotation.</title>
        <authorList>
            <consortium name="The Broad Institute Genomics Platform"/>
            <consortium name="The Broad Institute Genome Sequencing Center for Infectious Disease"/>
            <person name="Wu L."/>
            <person name="Ma J."/>
        </authorList>
    </citation>
    <scope>NUCLEOTIDE SEQUENCE [LARGE SCALE GENOMIC DNA]</scope>
    <source>
        <strain evidence="2">TBRC 1276</strain>
    </source>
</reference>
<evidence type="ECO:0008006" key="3">
    <source>
        <dbReference type="Google" id="ProtNLM"/>
    </source>
</evidence>
<dbReference type="Proteomes" id="UP001595851">
    <property type="component" value="Unassembled WGS sequence"/>
</dbReference>